<keyword evidence="1" id="KW-1133">Transmembrane helix</keyword>
<dbReference type="EMBL" id="JAEINH010000009">
    <property type="protein sequence ID" value="MBI9115616.1"/>
    <property type="molecule type" value="Genomic_DNA"/>
</dbReference>
<dbReference type="AlphaFoldDB" id="A0A934MBS3"/>
<dbReference type="Proteomes" id="UP000602087">
    <property type="component" value="Unassembled WGS sequence"/>
</dbReference>
<keyword evidence="1" id="KW-0812">Transmembrane</keyword>
<comment type="caution">
    <text evidence="2">The sequence shown here is derived from an EMBL/GenBank/DDBJ whole genome shotgun (WGS) entry which is preliminary data.</text>
</comment>
<sequence>MSENHTATVVLVVAALFVLAGVVQVVRGAVLLAKARRATIMDLFDGWPQKTRAHGISAFRTGAVAFVVALAAFMLVQASNTHY</sequence>
<reference evidence="2" key="1">
    <citation type="submission" date="2020-12" db="EMBL/GenBank/DDBJ databases">
        <title>Sanguibacter suaedae sp. nov., isolated from Suaeda aralocaspica.</title>
        <authorList>
            <person name="Ma Q."/>
        </authorList>
    </citation>
    <scope>NUCLEOTIDE SEQUENCE</scope>
    <source>
        <strain evidence="2">YZGR15</strain>
    </source>
</reference>
<evidence type="ECO:0000256" key="1">
    <source>
        <dbReference type="SAM" id="Phobius"/>
    </source>
</evidence>
<feature type="transmembrane region" description="Helical" evidence="1">
    <location>
        <begin position="52"/>
        <end position="76"/>
    </location>
</feature>
<proteinExistence type="predicted"/>
<organism evidence="2 3">
    <name type="scientific">Sanguibacter suaedae</name>
    <dbReference type="NCBI Taxonomy" id="2795737"/>
    <lineage>
        <taxon>Bacteria</taxon>
        <taxon>Bacillati</taxon>
        <taxon>Actinomycetota</taxon>
        <taxon>Actinomycetes</taxon>
        <taxon>Micrococcales</taxon>
        <taxon>Sanguibacteraceae</taxon>
        <taxon>Sanguibacter</taxon>
    </lineage>
</organism>
<evidence type="ECO:0000313" key="3">
    <source>
        <dbReference type="Proteomes" id="UP000602087"/>
    </source>
</evidence>
<accession>A0A934MBS3</accession>
<evidence type="ECO:0000313" key="2">
    <source>
        <dbReference type="EMBL" id="MBI9115616.1"/>
    </source>
</evidence>
<dbReference type="RefSeq" id="WP_198734183.1">
    <property type="nucleotide sequence ID" value="NZ_JAEINH010000009.1"/>
</dbReference>
<protein>
    <submittedName>
        <fullName evidence="2">Uncharacterized protein</fullName>
    </submittedName>
</protein>
<name>A0A934MBS3_9MICO</name>
<keyword evidence="3" id="KW-1185">Reference proteome</keyword>
<keyword evidence="1" id="KW-0472">Membrane</keyword>
<gene>
    <name evidence="2" type="ORF">JAV76_11385</name>
</gene>